<proteinExistence type="predicted"/>
<dbReference type="AlphaFoldDB" id="A0A2A2HFP1"/>
<comment type="caution">
    <text evidence="3">The sequence shown here is derived from an EMBL/GenBank/DDBJ whole genome shotgun (WGS) entry which is preliminary data.</text>
</comment>
<dbReference type="PANTHER" id="PTHR37829">
    <property type="entry name" value="PHAGE-LIKE ELEMENT PBSX PROTEIN XKDT"/>
    <property type="match status" value="1"/>
</dbReference>
<keyword evidence="5" id="KW-1185">Reference proteome</keyword>
<dbReference type="Proteomes" id="UP000217528">
    <property type="component" value="Unassembled WGS sequence"/>
</dbReference>
<evidence type="ECO:0000256" key="1">
    <source>
        <dbReference type="SAM" id="MobiDB-lite"/>
    </source>
</evidence>
<dbReference type="InterPro" id="IPR006949">
    <property type="entry name" value="Barrel_Baseplate_J-like"/>
</dbReference>
<dbReference type="EMBL" id="LWMS01000044">
    <property type="protein sequence ID" value="PWL07755.1"/>
    <property type="molecule type" value="Genomic_DNA"/>
</dbReference>
<accession>A0A2A2HFP1</accession>
<evidence type="ECO:0000313" key="6">
    <source>
        <dbReference type="Proteomes" id="UP000246004"/>
    </source>
</evidence>
<reference evidence="3 5" key="2">
    <citation type="journal article" date="2017" name="BMC Genomics">
        <title>Genomic analysis of methanogenic archaea reveals a shift towards energy conservation.</title>
        <authorList>
            <person name="Gilmore S.P."/>
            <person name="Henske J.K."/>
            <person name="Sexton J.A."/>
            <person name="Solomon K.V."/>
            <person name="Seppala S."/>
            <person name="Yoo J.I."/>
            <person name="Huyett L.M."/>
            <person name="Pressman A."/>
            <person name="Cogan J.Z."/>
            <person name="Kivenson V."/>
            <person name="Peng X."/>
            <person name="Tan Y."/>
            <person name="Valentine D.L."/>
            <person name="O'Malley M.A."/>
        </authorList>
    </citation>
    <scope>NUCLEOTIDE SEQUENCE [LARGE SCALE GENOMIC DNA]</scope>
    <source>
        <strain evidence="3 5">1R-7</strain>
    </source>
</reference>
<dbReference type="EMBL" id="LMVN01000002">
    <property type="protein sequence ID" value="PAV08120.1"/>
    <property type="molecule type" value="Genomic_DNA"/>
</dbReference>
<evidence type="ECO:0000313" key="3">
    <source>
        <dbReference type="EMBL" id="PAV08120.1"/>
    </source>
</evidence>
<evidence type="ECO:0000313" key="5">
    <source>
        <dbReference type="Proteomes" id="UP000217528"/>
    </source>
</evidence>
<dbReference type="PANTHER" id="PTHR37829:SF3">
    <property type="entry name" value="PROTEIN JAYE-RELATED"/>
    <property type="match status" value="1"/>
</dbReference>
<dbReference type="Pfam" id="PF04865">
    <property type="entry name" value="Baseplate_J"/>
    <property type="match status" value="1"/>
</dbReference>
<gene>
    <name evidence="3" type="ORF">ASJ82_01245</name>
    <name evidence="4" type="ORF">MSCUN_12860</name>
</gene>
<feature type="region of interest" description="Disordered" evidence="1">
    <location>
        <begin position="453"/>
        <end position="478"/>
    </location>
</feature>
<organism evidence="3 5">
    <name type="scientific">Methanosphaera cuniculi</name>
    <dbReference type="NCBI Taxonomy" id="1077256"/>
    <lineage>
        <taxon>Archaea</taxon>
        <taxon>Methanobacteriati</taxon>
        <taxon>Methanobacteriota</taxon>
        <taxon>Methanomada group</taxon>
        <taxon>Methanobacteria</taxon>
        <taxon>Methanobacteriales</taxon>
        <taxon>Methanobacteriaceae</taxon>
        <taxon>Methanosphaera</taxon>
    </lineage>
</organism>
<evidence type="ECO:0000259" key="2">
    <source>
        <dbReference type="Pfam" id="PF04865"/>
    </source>
</evidence>
<name>A0A2A2HFP1_9EURY</name>
<dbReference type="Proteomes" id="UP000246004">
    <property type="component" value="Unassembled WGS sequence"/>
</dbReference>
<feature type="domain" description="Baseplate protein J-like barrel" evidence="2">
    <location>
        <begin position="111"/>
        <end position="189"/>
    </location>
</feature>
<dbReference type="RefSeq" id="WP_095608020.1">
    <property type="nucleotide sequence ID" value="NZ_LMVN01000002.1"/>
</dbReference>
<protein>
    <submittedName>
        <fullName evidence="4">Baseplate J-like protein</fullName>
    </submittedName>
</protein>
<evidence type="ECO:0000313" key="4">
    <source>
        <dbReference type="EMBL" id="PWL07755.1"/>
    </source>
</evidence>
<dbReference type="InterPro" id="IPR052399">
    <property type="entry name" value="Phage_Baseplate_Assmbl_Protein"/>
</dbReference>
<dbReference type="OrthoDB" id="204546at2157"/>
<sequence length="478" mass="54028">MSFIRLDNTEVTRSSIIERMIMFYKERYGEDLTEVCDLADGSEMRTLLESIAVEIYDLYYQDDVSCRQAFVKTAVGYYLDMKGCEFHLTRSPSAQSTGYLNFSFKSGPITVDYTIPQGLMVLDRKTGNEYYTTSSMDIKAGELEVDVPAISVLEGLDYNCETGRLTAFKNMSQVRGDLQVTNKTAFTGGRNAETDEHFRQRILEAMKSEAFGTVQSYTNALENIEGIHDVAFINPKDVTDHLVGGKRCTACTRVCYINSSNKTKINNNDSTNNTNKPVDYESADEDMLFKVTNYFTNQDNLVIGHSFHVSACNCRRLYFKIEAYTSLSNIDTDEIMKALRTYFDGGTYGGMIYPGLGIGEAVRMYGLIDVLERVPGIEQVVNILNINYRTTYPENAKWEQLGNETDWVWTDSMGFTYRKATKDGKPSAQWGERRFRTLTVPVNYVAYLDSMKNSSQDSNSPDILFESIGTVPPTERGN</sequence>
<reference evidence="4 6" key="1">
    <citation type="submission" date="2016-04" db="EMBL/GenBank/DDBJ databases">
        <title>Genome sequence of Methanosphaera cuniculi DSM 4103.</title>
        <authorList>
            <person name="Poehlein A."/>
            <person name="Seedorf H."/>
            <person name="Daniel R."/>
        </authorList>
    </citation>
    <scope>NUCLEOTIDE SEQUENCE [LARGE SCALE GENOMIC DNA]</scope>
    <source>
        <strain evidence="4 6">DSM 4103</strain>
    </source>
</reference>